<evidence type="ECO:0000313" key="2">
    <source>
        <dbReference type="EMBL" id="KAG0561088.1"/>
    </source>
</evidence>
<evidence type="ECO:0000256" key="1">
    <source>
        <dbReference type="SAM" id="MobiDB-lite"/>
    </source>
</evidence>
<protein>
    <submittedName>
        <fullName evidence="2">Uncharacterized protein</fullName>
    </submittedName>
</protein>
<name>A0A8T0GTU5_CERPU</name>
<accession>A0A8T0GTU5</accession>
<reference evidence="2" key="1">
    <citation type="submission" date="2020-06" db="EMBL/GenBank/DDBJ databases">
        <title>WGS assembly of Ceratodon purpureus strain R40.</title>
        <authorList>
            <person name="Carey S.B."/>
            <person name="Jenkins J."/>
            <person name="Shu S."/>
            <person name="Lovell J.T."/>
            <person name="Sreedasyam A."/>
            <person name="Maumus F."/>
            <person name="Tiley G.P."/>
            <person name="Fernandez-Pozo N."/>
            <person name="Barry K."/>
            <person name="Chen C."/>
            <person name="Wang M."/>
            <person name="Lipzen A."/>
            <person name="Daum C."/>
            <person name="Saski C.A."/>
            <person name="Payton A.C."/>
            <person name="Mcbreen J.C."/>
            <person name="Conrad R.E."/>
            <person name="Kollar L.M."/>
            <person name="Olsson S."/>
            <person name="Huttunen S."/>
            <person name="Landis J.B."/>
            <person name="Wickett N.J."/>
            <person name="Johnson M.G."/>
            <person name="Rensing S.A."/>
            <person name="Grimwood J."/>
            <person name="Schmutz J."/>
            <person name="Mcdaniel S.F."/>
        </authorList>
    </citation>
    <scope>NUCLEOTIDE SEQUENCE</scope>
    <source>
        <strain evidence="2">R40</strain>
    </source>
</reference>
<dbReference type="AlphaFoldDB" id="A0A8T0GTU5"/>
<gene>
    <name evidence="2" type="ORF">KC19_9G035900</name>
</gene>
<keyword evidence="3" id="KW-1185">Reference proteome</keyword>
<dbReference type="EMBL" id="CM026430">
    <property type="protein sequence ID" value="KAG0561088.1"/>
    <property type="molecule type" value="Genomic_DNA"/>
</dbReference>
<proteinExistence type="predicted"/>
<organism evidence="2 3">
    <name type="scientific">Ceratodon purpureus</name>
    <name type="common">Fire moss</name>
    <name type="synonym">Dicranum purpureum</name>
    <dbReference type="NCBI Taxonomy" id="3225"/>
    <lineage>
        <taxon>Eukaryota</taxon>
        <taxon>Viridiplantae</taxon>
        <taxon>Streptophyta</taxon>
        <taxon>Embryophyta</taxon>
        <taxon>Bryophyta</taxon>
        <taxon>Bryophytina</taxon>
        <taxon>Bryopsida</taxon>
        <taxon>Dicranidae</taxon>
        <taxon>Pseudoditrichales</taxon>
        <taxon>Ditrichaceae</taxon>
        <taxon>Ceratodon</taxon>
    </lineage>
</organism>
<evidence type="ECO:0000313" key="3">
    <source>
        <dbReference type="Proteomes" id="UP000822688"/>
    </source>
</evidence>
<feature type="compositionally biased region" description="Basic and acidic residues" evidence="1">
    <location>
        <begin position="38"/>
        <end position="47"/>
    </location>
</feature>
<sequence>MEICKKGRGYARNLAAMEEHLHGCYYESDEHYAHGRLNVHENEHSESESSANESPIGTQFNYSLVEVIHRPRGV</sequence>
<dbReference type="Proteomes" id="UP000822688">
    <property type="component" value="Chromosome 9"/>
</dbReference>
<feature type="region of interest" description="Disordered" evidence="1">
    <location>
        <begin position="38"/>
        <end position="57"/>
    </location>
</feature>
<comment type="caution">
    <text evidence="2">The sequence shown here is derived from an EMBL/GenBank/DDBJ whole genome shotgun (WGS) entry which is preliminary data.</text>
</comment>